<dbReference type="Gene3D" id="3.80.10.10">
    <property type="entry name" value="Ribonuclease Inhibitor"/>
    <property type="match status" value="1"/>
</dbReference>
<keyword evidence="3" id="KW-1185">Reference proteome</keyword>
<organism evidence="2 3">
    <name type="scientific">Jaapia argillacea MUCL 33604</name>
    <dbReference type="NCBI Taxonomy" id="933084"/>
    <lineage>
        <taxon>Eukaryota</taxon>
        <taxon>Fungi</taxon>
        <taxon>Dikarya</taxon>
        <taxon>Basidiomycota</taxon>
        <taxon>Agaricomycotina</taxon>
        <taxon>Agaricomycetes</taxon>
        <taxon>Agaricomycetidae</taxon>
        <taxon>Jaapiales</taxon>
        <taxon>Jaapiaceae</taxon>
        <taxon>Jaapia</taxon>
    </lineage>
</organism>
<evidence type="ECO:0000256" key="1">
    <source>
        <dbReference type="SAM" id="MobiDB-lite"/>
    </source>
</evidence>
<protein>
    <submittedName>
        <fullName evidence="2">Uncharacterized protein</fullName>
    </submittedName>
</protein>
<evidence type="ECO:0000313" key="2">
    <source>
        <dbReference type="EMBL" id="KDQ51217.1"/>
    </source>
</evidence>
<accession>A0A067PJL1</accession>
<feature type="region of interest" description="Disordered" evidence="1">
    <location>
        <begin position="165"/>
        <end position="206"/>
    </location>
</feature>
<proteinExistence type="predicted"/>
<dbReference type="EMBL" id="KL197750">
    <property type="protein sequence ID" value="KDQ51217.1"/>
    <property type="molecule type" value="Genomic_DNA"/>
</dbReference>
<reference evidence="3" key="1">
    <citation type="journal article" date="2014" name="Proc. Natl. Acad. Sci. U.S.A.">
        <title>Extensive sampling of basidiomycete genomes demonstrates inadequacy of the white-rot/brown-rot paradigm for wood decay fungi.</title>
        <authorList>
            <person name="Riley R."/>
            <person name="Salamov A.A."/>
            <person name="Brown D.W."/>
            <person name="Nagy L.G."/>
            <person name="Floudas D."/>
            <person name="Held B.W."/>
            <person name="Levasseur A."/>
            <person name="Lombard V."/>
            <person name="Morin E."/>
            <person name="Otillar R."/>
            <person name="Lindquist E.A."/>
            <person name="Sun H."/>
            <person name="LaButti K.M."/>
            <person name="Schmutz J."/>
            <person name="Jabbour D."/>
            <person name="Luo H."/>
            <person name="Baker S.E."/>
            <person name="Pisabarro A.G."/>
            <person name="Walton J.D."/>
            <person name="Blanchette R.A."/>
            <person name="Henrissat B."/>
            <person name="Martin F."/>
            <person name="Cullen D."/>
            <person name="Hibbett D.S."/>
            <person name="Grigoriev I.V."/>
        </authorList>
    </citation>
    <scope>NUCLEOTIDE SEQUENCE [LARGE SCALE GENOMIC DNA]</scope>
    <source>
        <strain evidence="3">MUCL 33604</strain>
    </source>
</reference>
<sequence>MSRSQRRAFKVDTRWSEHDTDTPTPATYALLPSLISRLPRLDTLTFHVQDPFVSSFHSSFSSHDPLSTVSKLEISLNCSFLISRCPNIREFEGEEVDDDDDGDEAVGDRVESWAVPLGRCNSLRVLRTHTPIGSGMLRSLIKNLPQIEELHFAVGIVSWAAEPEDKTNNDGIMASRLPSPSPKNSEKSSIEVPPLHSHLPFPSRPRPSVPQYPWTRLPPAQVWCRIYYKPWIKEAS</sequence>
<dbReference type="HOGENOM" id="CLU_1175575_0_0_1"/>
<name>A0A067PJL1_9AGAM</name>
<dbReference type="InterPro" id="IPR032675">
    <property type="entry name" value="LRR_dom_sf"/>
</dbReference>
<dbReference type="Proteomes" id="UP000027265">
    <property type="component" value="Unassembled WGS sequence"/>
</dbReference>
<feature type="compositionally biased region" description="Basic and acidic residues" evidence="1">
    <location>
        <begin position="9"/>
        <end position="21"/>
    </location>
</feature>
<dbReference type="InParanoid" id="A0A067PJL1"/>
<evidence type="ECO:0000313" key="3">
    <source>
        <dbReference type="Proteomes" id="UP000027265"/>
    </source>
</evidence>
<feature type="region of interest" description="Disordered" evidence="1">
    <location>
        <begin position="1"/>
        <end position="22"/>
    </location>
</feature>
<gene>
    <name evidence="2" type="ORF">JAAARDRAFT_535179</name>
</gene>
<dbReference type="AlphaFoldDB" id="A0A067PJL1"/>